<proteinExistence type="predicted"/>
<evidence type="ECO:0000256" key="1">
    <source>
        <dbReference type="SAM" id="MobiDB-lite"/>
    </source>
</evidence>
<protein>
    <submittedName>
        <fullName evidence="2">Uncharacterized protein</fullName>
    </submittedName>
</protein>
<gene>
    <name evidence="2" type="ORF">TSPGSL018_31394</name>
</gene>
<organism evidence="2">
    <name type="scientific">Tetraselmis sp. GSL018</name>
    <dbReference type="NCBI Taxonomy" id="582737"/>
    <lineage>
        <taxon>Eukaryota</taxon>
        <taxon>Viridiplantae</taxon>
        <taxon>Chlorophyta</taxon>
        <taxon>core chlorophytes</taxon>
        <taxon>Chlorodendrophyceae</taxon>
        <taxon>Chlorodendrales</taxon>
        <taxon>Chlorodendraceae</taxon>
        <taxon>Tetraselmis</taxon>
    </lineage>
</organism>
<sequence length="71" mass="7754">REAAVQRAKRAEAELTSKITSLESSVVKNCHYLENETRGIVPARRREGAGDRGLAPRPRGDQAAQARALGR</sequence>
<feature type="region of interest" description="Disordered" evidence="1">
    <location>
        <begin position="42"/>
        <end position="71"/>
    </location>
</feature>
<accession>A0A061RNZ5</accession>
<evidence type="ECO:0000313" key="2">
    <source>
        <dbReference type="EMBL" id="JAC72415.1"/>
    </source>
</evidence>
<dbReference type="AlphaFoldDB" id="A0A061RNZ5"/>
<feature type="non-terminal residue" evidence="2">
    <location>
        <position position="1"/>
    </location>
</feature>
<dbReference type="EMBL" id="GBEZ01013584">
    <property type="protein sequence ID" value="JAC72415.1"/>
    <property type="molecule type" value="Transcribed_RNA"/>
</dbReference>
<reference evidence="2" key="1">
    <citation type="submission" date="2014-05" db="EMBL/GenBank/DDBJ databases">
        <title>The transcriptome of the halophilic microalga Tetraselmis sp. GSL018 isolated from the Great Salt Lake, Utah.</title>
        <authorList>
            <person name="Jinkerson R.E."/>
            <person name="D'Adamo S."/>
            <person name="Posewitz M.C."/>
        </authorList>
    </citation>
    <scope>NUCLEOTIDE SEQUENCE</scope>
    <source>
        <strain evidence="2">GSL018</strain>
    </source>
</reference>
<name>A0A061RNZ5_9CHLO</name>